<dbReference type="AlphaFoldDB" id="A0A820SEA5"/>
<feature type="non-terminal residue" evidence="1">
    <location>
        <position position="105"/>
    </location>
</feature>
<dbReference type="EMBL" id="CAJOBB010032024">
    <property type="protein sequence ID" value="CAF4454843.1"/>
    <property type="molecule type" value="Genomic_DNA"/>
</dbReference>
<evidence type="ECO:0000313" key="2">
    <source>
        <dbReference type="Proteomes" id="UP000663868"/>
    </source>
</evidence>
<organism evidence="1 2">
    <name type="scientific">Adineta steineri</name>
    <dbReference type="NCBI Taxonomy" id="433720"/>
    <lineage>
        <taxon>Eukaryota</taxon>
        <taxon>Metazoa</taxon>
        <taxon>Spiralia</taxon>
        <taxon>Gnathifera</taxon>
        <taxon>Rotifera</taxon>
        <taxon>Eurotatoria</taxon>
        <taxon>Bdelloidea</taxon>
        <taxon>Adinetida</taxon>
        <taxon>Adinetidae</taxon>
        <taxon>Adineta</taxon>
    </lineage>
</organism>
<comment type="caution">
    <text evidence="1">The sequence shown here is derived from an EMBL/GenBank/DDBJ whole genome shotgun (WGS) entry which is preliminary data.</text>
</comment>
<sequence>MKSIHRIYLFIFYNEQELDGRYLSSIMLSSGQFNSIPKPLNYISNQIPTNLIQQRNIQQITFLGKINKLLAEKILKDYWQNPIKQGLINVKILILRVQEYLAYSS</sequence>
<reference evidence="1" key="1">
    <citation type="submission" date="2021-02" db="EMBL/GenBank/DDBJ databases">
        <authorList>
            <person name="Nowell W R."/>
        </authorList>
    </citation>
    <scope>NUCLEOTIDE SEQUENCE</scope>
</reference>
<name>A0A820SEA5_9BILA</name>
<dbReference type="Proteomes" id="UP000663868">
    <property type="component" value="Unassembled WGS sequence"/>
</dbReference>
<proteinExistence type="predicted"/>
<evidence type="ECO:0000313" key="1">
    <source>
        <dbReference type="EMBL" id="CAF4454843.1"/>
    </source>
</evidence>
<accession>A0A820SEA5</accession>
<protein>
    <submittedName>
        <fullName evidence="1">Uncharacterized protein</fullName>
    </submittedName>
</protein>
<gene>
    <name evidence="1" type="ORF">KXQ929_LOCUS54169</name>
</gene>